<dbReference type="AlphaFoldDB" id="A0AAV4N4J8"/>
<evidence type="ECO:0000256" key="1">
    <source>
        <dbReference type="SAM" id="MobiDB-lite"/>
    </source>
</evidence>
<dbReference type="Proteomes" id="UP001054945">
    <property type="component" value="Unassembled WGS sequence"/>
</dbReference>
<feature type="compositionally biased region" description="Polar residues" evidence="1">
    <location>
        <begin position="90"/>
        <end position="105"/>
    </location>
</feature>
<evidence type="ECO:0000313" key="2">
    <source>
        <dbReference type="EMBL" id="GIX79747.1"/>
    </source>
</evidence>
<name>A0AAV4N4J8_CAEEX</name>
<organism evidence="2 3">
    <name type="scientific">Caerostris extrusa</name>
    <name type="common">Bark spider</name>
    <name type="synonym">Caerostris bankana</name>
    <dbReference type="NCBI Taxonomy" id="172846"/>
    <lineage>
        <taxon>Eukaryota</taxon>
        <taxon>Metazoa</taxon>
        <taxon>Ecdysozoa</taxon>
        <taxon>Arthropoda</taxon>
        <taxon>Chelicerata</taxon>
        <taxon>Arachnida</taxon>
        <taxon>Araneae</taxon>
        <taxon>Araneomorphae</taxon>
        <taxon>Entelegynae</taxon>
        <taxon>Araneoidea</taxon>
        <taxon>Araneidae</taxon>
        <taxon>Caerostris</taxon>
    </lineage>
</organism>
<dbReference type="EMBL" id="BPLR01002967">
    <property type="protein sequence ID" value="GIX79747.1"/>
    <property type="molecule type" value="Genomic_DNA"/>
</dbReference>
<feature type="region of interest" description="Disordered" evidence="1">
    <location>
        <begin position="90"/>
        <end position="109"/>
    </location>
</feature>
<evidence type="ECO:0000313" key="3">
    <source>
        <dbReference type="Proteomes" id="UP001054945"/>
    </source>
</evidence>
<comment type="caution">
    <text evidence="2">The sequence shown here is derived from an EMBL/GenBank/DDBJ whole genome shotgun (WGS) entry which is preliminary data.</text>
</comment>
<proteinExistence type="predicted"/>
<reference evidence="2 3" key="1">
    <citation type="submission" date="2021-06" db="EMBL/GenBank/DDBJ databases">
        <title>Caerostris extrusa draft genome.</title>
        <authorList>
            <person name="Kono N."/>
            <person name="Arakawa K."/>
        </authorList>
    </citation>
    <scope>NUCLEOTIDE SEQUENCE [LARGE SCALE GENOMIC DNA]</scope>
</reference>
<keyword evidence="3" id="KW-1185">Reference proteome</keyword>
<gene>
    <name evidence="2" type="ORF">CEXT_73971</name>
</gene>
<sequence length="139" mass="16076">MHLNKVFRNTSQHLIRCCVIIPGVFPAKVTVFKYRKNLKLRALPYLFYPYVYLEILRFPPSCAHVLLKWTTRVQSGLFLRHLLMRNDTQSEASAQENGSRQSSRSGVCESGYAPHEGKEDGYLGMIFSFEAFKIFIILK</sequence>
<protein>
    <submittedName>
        <fullName evidence="2">Uncharacterized protein</fullName>
    </submittedName>
</protein>
<accession>A0AAV4N4J8</accession>